<evidence type="ECO:0000313" key="7">
    <source>
        <dbReference type="EMBL" id="TRD20687.1"/>
    </source>
</evidence>
<sequence length="156" mass="17136">MDWTVFFAFFVASAGAASTGAIFQPGEWYDRLAKPGFTPPNWVFPVVWTVLYIAMAVAAMRVSLLQGSALAIAAYTAQITFNTLWSPVFFGARRIKAGLIVITLLWLSVAATCLLFLRLDLISGLLFVPYVIWVSIAWALNFSIWRLNGDVAPASP</sequence>
<dbReference type="GO" id="GO:0016020">
    <property type="term" value="C:membrane"/>
    <property type="evidence" value="ECO:0007669"/>
    <property type="project" value="UniProtKB-SubCell"/>
</dbReference>
<dbReference type="AlphaFoldDB" id="A0A547Q2R3"/>
<evidence type="ECO:0000313" key="8">
    <source>
        <dbReference type="Proteomes" id="UP000318590"/>
    </source>
</evidence>
<accession>A0A547Q2R3</accession>
<dbReference type="FunFam" id="1.20.1260.100:FF:000001">
    <property type="entry name" value="translocator protein 2"/>
    <property type="match status" value="1"/>
</dbReference>
<keyword evidence="8" id="KW-1185">Reference proteome</keyword>
<keyword evidence="5 6" id="KW-0472">Membrane</keyword>
<dbReference type="RefSeq" id="WP_142834593.1">
    <property type="nucleotide sequence ID" value="NZ_VFSV01000013.1"/>
</dbReference>
<dbReference type="InterPro" id="IPR004307">
    <property type="entry name" value="TspO_MBR"/>
</dbReference>
<evidence type="ECO:0000256" key="6">
    <source>
        <dbReference type="SAM" id="Phobius"/>
    </source>
</evidence>
<feature type="transmembrane region" description="Helical" evidence="6">
    <location>
        <begin position="42"/>
        <end position="60"/>
    </location>
</feature>
<reference evidence="7 8" key="1">
    <citation type="submission" date="2019-06" db="EMBL/GenBank/DDBJ databases">
        <title>Paenimaribius caenipelagi gen. nov., sp. nov., isolated from a tidal flat.</title>
        <authorList>
            <person name="Yoon J.-H."/>
        </authorList>
    </citation>
    <scope>NUCLEOTIDE SEQUENCE [LARGE SCALE GENOMIC DNA]</scope>
    <source>
        <strain evidence="7 8">JBTF-M29</strain>
    </source>
</reference>
<evidence type="ECO:0000256" key="3">
    <source>
        <dbReference type="ARBA" id="ARBA00022692"/>
    </source>
</evidence>
<dbReference type="InterPro" id="IPR038330">
    <property type="entry name" value="TspO/MBR-related_sf"/>
</dbReference>
<evidence type="ECO:0000256" key="5">
    <source>
        <dbReference type="ARBA" id="ARBA00023136"/>
    </source>
</evidence>
<dbReference type="PANTHER" id="PTHR10057">
    <property type="entry name" value="PERIPHERAL-TYPE BENZODIAZEPINE RECEPTOR"/>
    <property type="match status" value="1"/>
</dbReference>
<dbReference type="EMBL" id="VFSV01000013">
    <property type="protein sequence ID" value="TRD20687.1"/>
    <property type="molecule type" value="Genomic_DNA"/>
</dbReference>
<dbReference type="Gene3D" id="1.20.1260.100">
    <property type="entry name" value="TspO/MBR protein"/>
    <property type="match status" value="1"/>
</dbReference>
<feature type="transmembrane region" description="Helical" evidence="6">
    <location>
        <begin position="67"/>
        <end position="85"/>
    </location>
</feature>
<name>A0A547Q2R3_9RHOB</name>
<dbReference type="GO" id="GO:0033013">
    <property type="term" value="P:tetrapyrrole metabolic process"/>
    <property type="evidence" value="ECO:0007669"/>
    <property type="project" value="UniProtKB-ARBA"/>
</dbReference>
<dbReference type="Pfam" id="PF03073">
    <property type="entry name" value="TspO_MBR"/>
    <property type="match status" value="1"/>
</dbReference>
<dbReference type="CDD" id="cd15904">
    <property type="entry name" value="TSPO_MBR"/>
    <property type="match status" value="1"/>
</dbReference>
<protein>
    <submittedName>
        <fullName evidence="7">Tryptophan-rich sensory protein</fullName>
    </submittedName>
</protein>
<dbReference type="Proteomes" id="UP000318590">
    <property type="component" value="Unassembled WGS sequence"/>
</dbReference>
<dbReference type="PIRSF" id="PIRSF005859">
    <property type="entry name" value="PBR"/>
    <property type="match status" value="1"/>
</dbReference>
<feature type="transmembrane region" description="Helical" evidence="6">
    <location>
        <begin position="97"/>
        <end position="117"/>
    </location>
</feature>
<organism evidence="7 8">
    <name type="scientific">Palleronia caenipelagi</name>
    <dbReference type="NCBI Taxonomy" id="2489174"/>
    <lineage>
        <taxon>Bacteria</taxon>
        <taxon>Pseudomonadati</taxon>
        <taxon>Pseudomonadota</taxon>
        <taxon>Alphaproteobacteria</taxon>
        <taxon>Rhodobacterales</taxon>
        <taxon>Roseobacteraceae</taxon>
        <taxon>Palleronia</taxon>
    </lineage>
</organism>
<comment type="subcellular location">
    <subcellularLocation>
        <location evidence="1">Membrane</location>
        <topology evidence="1">Multi-pass membrane protein</topology>
    </subcellularLocation>
</comment>
<comment type="similarity">
    <text evidence="2">Belongs to the TspO/BZRP family.</text>
</comment>
<evidence type="ECO:0000256" key="4">
    <source>
        <dbReference type="ARBA" id="ARBA00022989"/>
    </source>
</evidence>
<comment type="caution">
    <text evidence="7">The sequence shown here is derived from an EMBL/GenBank/DDBJ whole genome shotgun (WGS) entry which is preliminary data.</text>
</comment>
<keyword evidence="4 6" id="KW-1133">Transmembrane helix</keyword>
<dbReference type="PANTHER" id="PTHR10057:SF0">
    <property type="entry name" value="TRANSLOCATOR PROTEIN"/>
    <property type="match status" value="1"/>
</dbReference>
<proteinExistence type="inferred from homology"/>
<feature type="transmembrane region" description="Helical" evidence="6">
    <location>
        <begin position="124"/>
        <end position="145"/>
    </location>
</feature>
<dbReference type="NCBIfam" id="NF047825">
    <property type="entry name" value="T-richsensTspOAlph"/>
    <property type="match status" value="1"/>
</dbReference>
<evidence type="ECO:0000256" key="1">
    <source>
        <dbReference type="ARBA" id="ARBA00004141"/>
    </source>
</evidence>
<gene>
    <name evidence="7" type="ORF">FEV53_09580</name>
</gene>
<evidence type="ECO:0000256" key="2">
    <source>
        <dbReference type="ARBA" id="ARBA00007524"/>
    </source>
</evidence>
<keyword evidence="3 6" id="KW-0812">Transmembrane</keyword>
<dbReference type="OrthoDB" id="9795496at2"/>